<dbReference type="HAMAP" id="MF_01151">
    <property type="entry name" value="GrpE"/>
    <property type="match status" value="1"/>
</dbReference>
<dbReference type="SUPFAM" id="SSF58014">
    <property type="entry name" value="Coiled-coil domain of nucleotide exchange factor GrpE"/>
    <property type="match status" value="1"/>
</dbReference>
<dbReference type="InterPro" id="IPR013805">
    <property type="entry name" value="GrpE_CC"/>
</dbReference>
<proteinExistence type="inferred from homology"/>
<sequence>MRSQRTQKEQKAQKNAMQEEVLILRNQLVRTLADYDNLRKRVGIEREGWIKFSTERFIAKIVPVLDALESAQVHLKDSGLAIVISEFRKVLDEEGIAEIKPQSGDQFSHDEHEAVESLKGGERDHIAELVLTGWRYKEGKVIRHAKVKVYLG</sequence>
<keyword evidence="3" id="KW-0963">Cytoplasm</keyword>
<organism evidence="5">
    <name type="scientific">uncultured Microgenomates bacterium Rifle_16ft_4_minimus_37633</name>
    <dbReference type="NCBI Taxonomy" id="1665114"/>
    <lineage>
        <taxon>Bacteria</taxon>
        <taxon>Candidatus Microgenomatota</taxon>
        <taxon>environmental samples</taxon>
    </lineage>
</organism>
<comment type="subcellular location">
    <subcellularLocation>
        <location evidence="3">Cytoplasm</location>
    </subcellularLocation>
</comment>
<dbReference type="GO" id="GO:0005737">
    <property type="term" value="C:cytoplasm"/>
    <property type="evidence" value="ECO:0007669"/>
    <property type="project" value="UniProtKB-SubCell"/>
</dbReference>
<dbReference type="InterPro" id="IPR000740">
    <property type="entry name" value="GrpE"/>
</dbReference>
<dbReference type="PANTHER" id="PTHR21237:SF23">
    <property type="entry name" value="GRPE PROTEIN HOMOLOG, MITOCHONDRIAL"/>
    <property type="match status" value="1"/>
</dbReference>
<evidence type="ECO:0000256" key="3">
    <source>
        <dbReference type="HAMAP-Rule" id="MF_01151"/>
    </source>
</evidence>
<dbReference type="GO" id="GO:0000774">
    <property type="term" value="F:adenyl-nucleotide exchange factor activity"/>
    <property type="evidence" value="ECO:0007669"/>
    <property type="project" value="InterPro"/>
</dbReference>
<dbReference type="GO" id="GO:0051082">
    <property type="term" value="F:unfolded protein binding"/>
    <property type="evidence" value="ECO:0007669"/>
    <property type="project" value="TreeGrafter"/>
</dbReference>
<dbReference type="Gene3D" id="2.30.22.10">
    <property type="entry name" value="Head domain of nucleotide exchange factor GrpE"/>
    <property type="match status" value="1"/>
</dbReference>
<evidence type="ECO:0000256" key="2">
    <source>
        <dbReference type="ARBA" id="ARBA00023186"/>
    </source>
</evidence>
<comment type="subunit">
    <text evidence="3">Homodimer.</text>
</comment>
<evidence type="ECO:0000313" key="5">
    <source>
        <dbReference type="EMBL" id="AKQ02283.1"/>
    </source>
</evidence>
<dbReference type="AlphaFoldDB" id="A0A0H4T3P7"/>
<dbReference type="PRINTS" id="PR00773">
    <property type="entry name" value="GRPEPROTEIN"/>
</dbReference>
<gene>
    <name evidence="3" type="primary">grpE</name>
</gene>
<name>A0A0H4T3P7_9BACT</name>
<keyword evidence="2 3" id="KW-0143">Chaperone</keyword>
<evidence type="ECO:0000256" key="4">
    <source>
        <dbReference type="RuleBase" id="RU004478"/>
    </source>
</evidence>
<comment type="function">
    <text evidence="3">Participates actively in the response to hyperosmotic and heat shock by preventing the aggregation of stress-denatured proteins, in association with DnaK and GrpE. It is the nucleotide exchange factor for DnaK and may function as a thermosensor. Unfolded proteins bind initially to DnaJ; upon interaction with the DnaJ-bound protein, DnaK hydrolyzes its bound ATP, resulting in the formation of a stable complex. GrpE releases ADP from DnaK; ATP binding to DnaK triggers the release of the substrate protein, thus completing the reaction cycle. Several rounds of ATP-dependent interactions between DnaJ, DnaK and GrpE are required for fully efficient folding.</text>
</comment>
<dbReference type="Pfam" id="PF01025">
    <property type="entry name" value="GrpE"/>
    <property type="match status" value="1"/>
</dbReference>
<dbReference type="GO" id="GO:0042803">
    <property type="term" value="F:protein homodimerization activity"/>
    <property type="evidence" value="ECO:0007669"/>
    <property type="project" value="InterPro"/>
</dbReference>
<evidence type="ECO:0000256" key="1">
    <source>
        <dbReference type="ARBA" id="ARBA00009054"/>
    </source>
</evidence>
<protein>
    <recommendedName>
        <fullName evidence="3">Protein GrpE</fullName>
    </recommendedName>
    <alternativeName>
        <fullName evidence="3">HSP-70 cofactor</fullName>
    </alternativeName>
</protein>
<dbReference type="SUPFAM" id="SSF51064">
    <property type="entry name" value="Head domain of nucleotide exchange factor GrpE"/>
    <property type="match status" value="1"/>
</dbReference>
<dbReference type="EMBL" id="KT006999">
    <property type="protein sequence ID" value="AKQ02283.1"/>
    <property type="molecule type" value="Genomic_DNA"/>
</dbReference>
<dbReference type="InterPro" id="IPR009012">
    <property type="entry name" value="GrpE_head"/>
</dbReference>
<comment type="similarity">
    <text evidence="1 3 4">Belongs to the GrpE family.</text>
</comment>
<dbReference type="PANTHER" id="PTHR21237">
    <property type="entry name" value="GRPE PROTEIN"/>
    <property type="match status" value="1"/>
</dbReference>
<reference evidence="5" key="1">
    <citation type="journal article" date="2015" name="ISME J.">
        <title>Aquifer environment selects for microbial species cohorts in sediment and groundwater.</title>
        <authorList>
            <person name="Hug L.A."/>
            <person name="Thomas B.C."/>
            <person name="Brown C.T."/>
            <person name="Frischkorn K.R."/>
            <person name="Williams K.H."/>
            <person name="Tringe S.G."/>
            <person name="Banfield J.F."/>
        </authorList>
    </citation>
    <scope>NUCLEOTIDE SEQUENCE</scope>
</reference>
<keyword evidence="3" id="KW-0346">Stress response</keyword>
<accession>A0A0H4T3P7</accession>
<dbReference type="GO" id="GO:0051087">
    <property type="term" value="F:protein-folding chaperone binding"/>
    <property type="evidence" value="ECO:0007669"/>
    <property type="project" value="InterPro"/>
</dbReference>
<dbReference type="GO" id="GO:0006457">
    <property type="term" value="P:protein folding"/>
    <property type="evidence" value="ECO:0007669"/>
    <property type="project" value="InterPro"/>
</dbReference>
<dbReference type="Gene3D" id="3.90.20.20">
    <property type="match status" value="1"/>
</dbReference>